<dbReference type="AlphaFoldDB" id="A0A915DWN1"/>
<proteinExistence type="predicted"/>
<sequence>MDEASQPQPLSMGQASGGAMNSARMQQRGGQQGGAANYSIQNELMWIKQDAIQVRNAVILLEQEKDSLRKAIRKLKLENGRVKLKVKSLQEQVNQLTGNTTNGVQGASEADLDYDDIGRDFLLIGGVHDPLSLRHEVVIRADDGVEHKSAERYYWYKMAEKFDDQEAAKKILTAPNVNAAEAAMKEIKNFDEEVWNKEKLQHWEDGQLLKLKQVRAISNLLVYSQTTYIAVASQDKCFGTGWRKNREESNKPIFWDGLNEGGKILMKIRQQLKEGHTWLGPQEEEETQKKFKELQRYVWRRIDPTKRIQAGPTRGPVGPRGRVMSAGGPRRAPQSGSNGNGRPSYNAGAPGQR</sequence>
<feature type="domain" description="NADAR" evidence="3">
    <location>
        <begin position="142"/>
        <end position="273"/>
    </location>
</feature>
<protein>
    <submittedName>
        <fullName evidence="5">NADAR domain-containing protein</fullName>
    </submittedName>
</protein>
<feature type="region of interest" description="Disordered" evidence="2">
    <location>
        <begin position="1"/>
        <end position="34"/>
    </location>
</feature>
<dbReference type="CDD" id="cd15457">
    <property type="entry name" value="NADAR"/>
    <property type="match status" value="1"/>
</dbReference>
<dbReference type="SUPFAM" id="SSF143990">
    <property type="entry name" value="YbiA-like"/>
    <property type="match status" value="1"/>
</dbReference>
<evidence type="ECO:0000256" key="1">
    <source>
        <dbReference type="SAM" id="Coils"/>
    </source>
</evidence>
<dbReference type="Gene3D" id="1.10.357.40">
    <property type="entry name" value="YbiA-like"/>
    <property type="match status" value="1"/>
</dbReference>
<dbReference type="Pfam" id="PF08719">
    <property type="entry name" value="NADAR"/>
    <property type="match status" value="1"/>
</dbReference>
<feature type="coiled-coil region" evidence="1">
    <location>
        <begin position="58"/>
        <end position="99"/>
    </location>
</feature>
<dbReference type="WBParaSite" id="jg2397">
    <property type="protein sequence ID" value="jg2397"/>
    <property type="gene ID" value="jg2397"/>
</dbReference>
<evidence type="ECO:0000313" key="5">
    <source>
        <dbReference type="WBParaSite" id="jg2397"/>
    </source>
</evidence>
<reference evidence="5" key="1">
    <citation type="submission" date="2022-11" db="UniProtKB">
        <authorList>
            <consortium name="WormBaseParasite"/>
        </authorList>
    </citation>
    <scope>IDENTIFICATION</scope>
</reference>
<keyword evidence="1" id="KW-0175">Coiled coil</keyword>
<dbReference type="InterPro" id="IPR037238">
    <property type="entry name" value="YbiA-like_sf"/>
</dbReference>
<feature type="compositionally biased region" description="Polar residues" evidence="2">
    <location>
        <begin position="1"/>
        <end position="14"/>
    </location>
</feature>
<evidence type="ECO:0000256" key="2">
    <source>
        <dbReference type="SAM" id="MobiDB-lite"/>
    </source>
</evidence>
<evidence type="ECO:0000313" key="4">
    <source>
        <dbReference type="Proteomes" id="UP000887574"/>
    </source>
</evidence>
<feature type="region of interest" description="Disordered" evidence="2">
    <location>
        <begin position="305"/>
        <end position="353"/>
    </location>
</feature>
<keyword evidence="4" id="KW-1185">Reference proteome</keyword>
<accession>A0A915DWN1</accession>
<dbReference type="Proteomes" id="UP000887574">
    <property type="component" value="Unplaced"/>
</dbReference>
<evidence type="ECO:0000259" key="3">
    <source>
        <dbReference type="Pfam" id="PF08719"/>
    </source>
</evidence>
<organism evidence="4 5">
    <name type="scientific">Ditylenchus dipsaci</name>
    <dbReference type="NCBI Taxonomy" id="166011"/>
    <lineage>
        <taxon>Eukaryota</taxon>
        <taxon>Metazoa</taxon>
        <taxon>Ecdysozoa</taxon>
        <taxon>Nematoda</taxon>
        <taxon>Chromadorea</taxon>
        <taxon>Rhabditida</taxon>
        <taxon>Tylenchina</taxon>
        <taxon>Tylenchomorpha</taxon>
        <taxon>Sphaerularioidea</taxon>
        <taxon>Anguinidae</taxon>
        <taxon>Anguininae</taxon>
        <taxon>Ditylenchus</taxon>
    </lineage>
</organism>
<feature type="compositionally biased region" description="Polar residues" evidence="2">
    <location>
        <begin position="334"/>
        <end position="343"/>
    </location>
</feature>
<dbReference type="InterPro" id="IPR012816">
    <property type="entry name" value="NADAR"/>
</dbReference>
<feature type="compositionally biased region" description="Low complexity" evidence="2">
    <location>
        <begin position="311"/>
        <end position="323"/>
    </location>
</feature>
<name>A0A915DWN1_9BILA</name>